<dbReference type="EMBL" id="QPJU01000005">
    <property type="protein sequence ID" value="RCX09542.1"/>
    <property type="molecule type" value="Genomic_DNA"/>
</dbReference>
<dbReference type="AlphaFoldDB" id="A0A369AJI2"/>
<feature type="region of interest" description="Disordered" evidence="1">
    <location>
        <begin position="56"/>
        <end position="78"/>
    </location>
</feature>
<reference evidence="2 3" key="1">
    <citation type="submission" date="2018-07" db="EMBL/GenBank/DDBJ databases">
        <title>Genomic Encyclopedia of Type Strains, Phase IV (KMG-IV): sequencing the most valuable type-strain genomes for metagenomic binning, comparative biology and taxonomic classification.</title>
        <authorList>
            <person name="Goeker M."/>
        </authorList>
    </citation>
    <scope>NUCLEOTIDE SEQUENCE [LARGE SCALE GENOMIC DNA]</scope>
    <source>
        <strain evidence="2 3">DSM 100911</strain>
    </source>
</reference>
<comment type="caution">
    <text evidence="2">The sequence shown here is derived from an EMBL/GenBank/DDBJ whole genome shotgun (WGS) entry which is preliminary data.</text>
</comment>
<accession>A0A369AJI2</accession>
<evidence type="ECO:0000313" key="2">
    <source>
        <dbReference type="EMBL" id="RCX09542.1"/>
    </source>
</evidence>
<evidence type="ECO:0000313" key="3">
    <source>
        <dbReference type="Proteomes" id="UP000252174"/>
    </source>
</evidence>
<sequence>MKVLDLKCRQAHCFEGWFASETDFQAQMQRGLVQCPLCGDTQVDKQLSVPRLNLGAKAPRAAGGPDEGSLPVATPSGEGAPATLQGAWLALTRKIIAHTEDVGDRFAEEARRMHSGEAQERAIRGQASAAEAAQLRAEGIPVIPWMVPQALKETLQ</sequence>
<gene>
    <name evidence="2" type="ORF">DFR45_105172</name>
</gene>
<dbReference type="Pfam" id="PF06676">
    <property type="entry name" value="DUF1178"/>
    <property type="match status" value="1"/>
</dbReference>
<dbReference type="PIRSF" id="PIRSF032131">
    <property type="entry name" value="UCP032131"/>
    <property type="match status" value="1"/>
</dbReference>
<evidence type="ECO:0000256" key="1">
    <source>
        <dbReference type="SAM" id="MobiDB-lite"/>
    </source>
</evidence>
<evidence type="ECO:0008006" key="4">
    <source>
        <dbReference type="Google" id="ProtNLM"/>
    </source>
</evidence>
<dbReference type="OrthoDB" id="5295943at2"/>
<dbReference type="InterPro" id="IPR009562">
    <property type="entry name" value="DUF1178"/>
</dbReference>
<protein>
    <recommendedName>
        <fullName evidence="4">DUF1178 family protein</fullName>
    </recommendedName>
</protein>
<organism evidence="2 3">
    <name type="scientific">Extensimonas vulgaris</name>
    <dbReference type="NCBI Taxonomy" id="1031594"/>
    <lineage>
        <taxon>Bacteria</taxon>
        <taxon>Pseudomonadati</taxon>
        <taxon>Pseudomonadota</taxon>
        <taxon>Betaproteobacteria</taxon>
        <taxon>Burkholderiales</taxon>
        <taxon>Comamonadaceae</taxon>
        <taxon>Extensimonas</taxon>
    </lineage>
</organism>
<dbReference type="RefSeq" id="WP_114483402.1">
    <property type="nucleotide sequence ID" value="NZ_QPJU01000005.1"/>
</dbReference>
<keyword evidence="3" id="KW-1185">Reference proteome</keyword>
<dbReference type="Proteomes" id="UP000252174">
    <property type="component" value="Unassembled WGS sequence"/>
</dbReference>
<proteinExistence type="predicted"/>
<name>A0A369AJI2_9BURK</name>